<organism evidence="1 2">
    <name type="scientific">Marinovum algicola</name>
    <dbReference type="NCBI Taxonomy" id="42444"/>
    <lineage>
        <taxon>Bacteria</taxon>
        <taxon>Pseudomonadati</taxon>
        <taxon>Pseudomonadota</taxon>
        <taxon>Alphaproteobacteria</taxon>
        <taxon>Rhodobacterales</taxon>
        <taxon>Roseobacteraceae</taxon>
        <taxon>Marinovum</taxon>
    </lineage>
</organism>
<protein>
    <submittedName>
        <fullName evidence="1">Uncharacterized protein</fullName>
    </submittedName>
</protein>
<comment type="caution">
    <text evidence="1">The sequence shown here is derived from an EMBL/GenBank/DDBJ whole genome shotgun (WGS) entry which is preliminary data.</text>
</comment>
<sequence>MQRPSLLDQRAGFCHTRRMSRKRETLLRGLAFALFTEYSEVSRGFDRFEPVRVSF</sequence>
<dbReference type="EMBL" id="FNYY01000034">
    <property type="protein sequence ID" value="SEK10871.1"/>
    <property type="molecule type" value="Genomic_DNA"/>
</dbReference>
<evidence type="ECO:0000313" key="2">
    <source>
        <dbReference type="Proteomes" id="UP000182932"/>
    </source>
</evidence>
<keyword evidence="2" id="KW-1185">Reference proteome</keyword>
<accession>A0A975WFC3</accession>
<dbReference type="Proteomes" id="UP000182932">
    <property type="component" value="Unassembled WGS sequence"/>
</dbReference>
<reference evidence="1 2" key="1">
    <citation type="submission" date="2016-10" db="EMBL/GenBank/DDBJ databases">
        <authorList>
            <person name="Varghese N."/>
            <person name="Submissions S."/>
        </authorList>
    </citation>
    <scope>NUCLEOTIDE SEQUENCE [LARGE SCALE GENOMIC DNA]</scope>
    <source>
        <strain evidence="1 2">FF3</strain>
    </source>
</reference>
<gene>
    <name evidence="1" type="ORF">SAMN04487940_13434</name>
</gene>
<proteinExistence type="predicted"/>
<name>A0A975WFC3_9RHOB</name>
<dbReference type="AlphaFoldDB" id="A0A975WFC3"/>
<evidence type="ECO:0000313" key="1">
    <source>
        <dbReference type="EMBL" id="SEK10871.1"/>
    </source>
</evidence>